<keyword evidence="1" id="KW-1133">Transmembrane helix</keyword>
<dbReference type="InterPro" id="IPR049293">
    <property type="entry name" value="DUF6843"/>
</dbReference>
<organism evidence="3 4">
    <name type="scientific">Flavobacterium turcicum</name>
    <dbReference type="NCBI Taxonomy" id="2764718"/>
    <lineage>
        <taxon>Bacteria</taxon>
        <taxon>Pseudomonadati</taxon>
        <taxon>Bacteroidota</taxon>
        <taxon>Flavobacteriia</taxon>
        <taxon>Flavobacteriales</taxon>
        <taxon>Flavobacteriaceae</taxon>
        <taxon>Flavobacterium</taxon>
    </lineage>
</organism>
<protein>
    <recommendedName>
        <fullName evidence="2">DUF6843 domain-containing protein</fullName>
    </recommendedName>
</protein>
<evidence type="ECO:0000256" key="1">
    <source>
        <dbReference type="SAM" id="Phobius"/>
    </source>
</evidence>
<feature type="domain" description="DUF6843" evidence="2">
    <location>
        <begin position="83"/>
        <end position="160"/>
    </location>
</feature>
<feature type="transmembrane region" description="Helical" evidence="1">
    <location>
        <begin position="30"/>
        <end position="48"/>
    </location>
</feature>
<feature type="transmembrane region" description="Helical" evidence="1">
    <location>
        <begin position="7"/>
        <end position="24"/>
    </location>
</feature>
<dbReference type="Pfam" id="PF20862">
    <property type="entry name" value="DUF6843"/>
    <property type="match status" value="1"/>
</dbReference>
<name>A0ABR7JJG5_9FLAO</name>
<reference evidence="3 4" key="1">
    <citation type="submission" date="2020-08" db="EMBL/GenBank/DDBJ databases">
        <title>Description of novel Flavobacterium F-400 isolate.</title>
        <authorList>
            <person name="Saticioglu I."/>
            <person name="Duman M."/>
            <person name="Altun S."/>
        </authorList>
    </citation>
    <scope>NUCLEOTIDE SEQUENCE [LARGE SCALE GENOMIC DNA]</scope>
    <source>
        <strain evidence="3 4">F-400</strain>
    </source>
</reference>
<keyword evidence="1" id="KW-0472">Membrane</keyword>
<dbReference type="EMBL" id="JACRUM010000013">
    <property type="protein sequence ID" value="MBC5864629.1"/>
    <property type="molecule type" value="Genomic_DNA"/>
</dbReference>
<comment type="caution">
    <text evidence="3">The sequence shown here is derived from an EMBL/GenBank/DDBJ whole genome shotgun (WGS) entry which is preliminary data.</text>
</comment>
<dbReference type="Proteomes" id="UP000621670">
    <property type="component" value="Unassembled WGS sequence"/>
</dbReference>
<keyword evidence="1" id="KW-0812">Transmembrane</keyword>
<gene>
    <name evidence="3" type="ORF">H8R26_14470</name>
</gene>
<evidence type="ECO:0000313" key="4">
    <source>
        <dbReference type="Proteomes" id="UP000621670"/>
    </source>
</evidence>
<proteinExistence type="predicted"/>
<accession>A0ABR7JJG5</accession>
<sequence>MIKDRKIKIVGIILIVLGTLSITLSPYTLYFYYLPLIILIVGIILIWLTNTKLITKIVCTISPIIFYSIYTYLWTLSNILPPEFFLIPKDYRGKVNILYKSNCGILLKETENKLIYQIPNDGILILKNEQEFGFINQEFYLVDESGKKTKLPKMDVRDFNEEWTLEKNPNEPSRNQLGIFHWGRTGTYGETTDINGKKIDNYKECTFQEFYISTYNDLDKKYGFKYERSFDSIREAKLKKYCH</sequence>
<evidence type="ECO:0000313" key="3">
    <source>
        <dbReference type="EMBL" id="MBC5864629.1"/>
    </source>
</evidence>
<keyword evidence="4" id="KW-1185">Reference proteome</keyword>
<evidence type="ECO:0000259" key="2">
    <source>
        <dbReference type="Pfam" id="PF20862"/>
    </source>
</evidence>
<dbReference type="RefSeq" id="WP_166139091.1">
    <property type="nucleotide sequence ID" value="NZ_JAAOBY010000012.1"/>
</dbReference>
<feature type="transmembrane region" description="Helical" evidence="1">
    <location>
        <begin position="53"/>
        <end position="74"/>
    </location>
</feature>